<accession>A0A9Q8LI10</accession>
<dbReference type="OrthoDB" id="4426724at2759"/>
<reference evidence="1" key="1">
    <citation type="submission" date="2021-12" db="EMBL/GenBank/DDBJ databases">
        <authorList>
            <person name="Zaccaron A."/>
            <person name="Stergiopoulos I."/>
        </authorList>
    </citation>
    <scope>NUCLEOTIDE SEQUENCE</scope>
    <source>
        <strain evidence="1">Race5_Kim</strain>
    </source>
</reference>
<protein>
    <submittedName>
        <fullName evidence="1">Uncharacterized protein</fullName>
    </submittedName>
</protein>
<gene>
    <name evidence="1" type="ORF">CLAFUR5_06446</name>
</gene>
<evidence type="ECO:0000313" key="1">
    <source>
        <dbReference type="EMBL" id="UJO17771.1"/>
    </source>
</evidence>
<dbReference type="GeneID" id="71986324"/>
<reference evidence="1" key="2">
    <citation type="journal article" date="2022" name="Microb. Genom.">
        <title>A chromosome-scale genome assembly of the tomato pathogen Cladosporium fulvum reveals a compartmentalized genome architecture and the presence of a dispensable chromosome.</title>
        <authorList>
            <person name="Zaccaron A.Z."/>
            <person name="Chen L.H."/>
            <person name="Samaras A."/>
            <person name="Stergiopoulos I."/>
        </authorList>
    </citation>
    <scope>NUCLEOTIDE SEQUENCE</scope>
    <source>
        <strain evidence="1">Race5_Kim</strain>
    </source>
</reference>
<dbReference type="AlphaFoldDB" id="A0A9Q8LI10"/>
<evidence type="ECO:0000313" key="2">
    <source>
        <dbReference type="Proteomes" id="UP000756132"/>
    </source>
</evidence>
<dbReference type="RefSeq" id="XP_047762137.1">
    <property type="nucleotide sequence ID" value="XM_047905594.1"/>
</dbReference>
<dbReference type="EMBL" id="CP090167">
    <property type="protein sequence ID" value="UJO17771.1"/>
    <property type="molecule type" value="Genomic_DNA"/>
</dbReference>
<sequence>MNERTALHETAHTLGVGTTKAWAELCPKLAFPKARAKLEEYDGEGAELHCDRQPFWPYGLNNDDEFSEVDAGRHVQMVAALMADGVGR</sequence>
<dbReference type="Proteomes" id="UP000756132">
    <property type="component" value="Chromosome 5"/>
</dbReference>
<proteinExistence type="predicted"/>
<keyword evidence="2" id="KW-1185">Reference proteome</keyword>
<name>A0A9Q8LI10_PASFU</name>
<dbReference type="KEGG" id="ffu:CLAFUR5_06446"/>
<organism evidence="1 2">
    <name type="scientific">Passalora fulva</name>
    <name type="common">Tomato leaf mold</name>
    <name type="synonym">Cladosporium fulvum</name>
    <dbReference type="NCBI Taxonomy" id="5499"/>
    <lineage>
        <taxon>Eukaryota</taxon>
        <taxon>Fungi</taxon>
        <taxon>Dikarya</taxon>
        <taxon>Ascomycota</taxon>
        <taxon>Pezizomycotina</taxon>
        <taxon>Dothideomycetes</taxon>
        <taxon>Dothideomycetidae</taxon>
        <taxon>Mycosphaerellales</taxon>
        <taxon>Mycosphaerellaceae</taxon>
        <taxon>Fulvia</taxon>
    </lineage>
</organism>